<proteinExistence type="inferred from homology"/>
<dbReference type="RefSeq" id="WP_189050180.1">
    <property type="nucleotide sequence ID" value="NZ_BMNB01000047.1"/>
</dbReference>
<dbReference type="GO" id="GO:0003677">
    <property type="term" value="F:DNA binding"/>
    <property type="evidence" value="ECO:0007669"/>
    <property type="project" value="UniProtKB-KW"/>
</dbReference>
<evidence type="ECO:0000256" key="1">
    <source>
        <dbReference type="ARBA" id="ARBA00010923"/>
    </source>
</evidence>
<gene>
    <name evidence="5" type="ORF">GCM10011608_58640</name>
</gene>
<keyword evidence="3" id="KW-0238">DNA-binding</keyword>
<sequence>MSFAKLIPFADLLSAVVDNRGRTCPTAGSGFPLIATNCVTNDTLYPKLEKLRYVSEETYATWFRGHPKPGDIIFVCKGSPGRVNIAPDPVGFCIAQDMVAVRANAELVYPLYLFAALRSEVVQDQIANLHVGTLIPHFKKGDFGKLMIPVPEPAVQRAIGDLYFLLSQKITVNERISATAAELAEAEYKRIASSTKEVSALGDLMDLKYGRSLPAAQRRPGSVPVYGSGGIGGRHDEALIEGPGIVIGRKGTVGAVYWEQGDFFPIDTTFYVEMRRSGVPLEFAFFALKNLGLSSMNSDSAVPGLNRATALALTVPVPPVEQATQFEQRIKPLFALKQSLLLQSQSVAELRDALLPGLMSGTIRVRDAEKAVEDAT</sequence>
<keyword evidence="2" id="KW-0680">Restriction system</keyword>
<keyword evidence="6" id="KW-1185">Reference proteome</keyword>
<dbReference type="InterPro" id="IPR052021">
    <property type="entry name" value="Type-I_RS_S_subunit"/>
</dbReference>
<dbReference type="InterPro" id="IPR044946">
    <property type="entry name" value="Restrct_endonuc_typeI_TRD_sf"/>
</dbReference>
<dbReference type="CDD" id="cd17267">
    <property type="entry name" value="RMtype1_S_EcoAO83I-TRD1-CR1_like"/>
    <property type="match status" value="1"/>
</dbReference>
<organism evidence="5 6">
    <name type="scientific">Micromonospora sonchi</name>
    <dbReference type="NCBI Taxonomy" id="1763543"/>
    <lineage>
        <taxon>Bacteria</taxon>
        <taxon>Bacillati</taxon>
        <taxon>Actinomycetota</taxon>
        <taxon>Actinomycetes</taxon>
        <taxon>Micromonosporales</taxon>
        <taxon>Micromonosporaceae</taxon>
        <taxon>Micromonospora</taxon>
    </lineage>
</organism>
<dbReference type="EMBL" id="BMNB01000047">
    <property type="protein sequence ID" value="GGM65675.1"/>
    <property type="molecule type" value="Genomic_DNA"/>
</dbReference>
<protein>
    <recommendedName>
        <fullName evidence="4">Type I restriction modification DNA specificity domain-containing protein</fullName>
    </recommendedName>
</protein>
<dbReference type="Proteomes" id="UP000608890">
    <property type="component" value="Unassembled WGS sequence"/>
</dbReference>
<accession>A0A917UA91</accession>
<feature type="domain" description="Type I restriction modification DNA specificity" evidence="4">
    <location>
        <begin position="69"/>
        <end position="177"/>
    </location>
</feature>
<reference evidence="5" key="2">
    <citation type="submission" date="2020-09" db="EMBL/GenBank/DDBJ databases">
        <authorList>
            <person name="Sun Q."/>
            <person name="Zhou Y."/>
        </authorList>
    </citation>
    <scope>NUCLEOTIDE SEQUENCE</scope>
    <source>
        <strain evidence="5">CGMCC 4.7312</strain>
    </source>
</reference>
<dbReference type="AlphaFoldDB" id="A0A917UA91"/>
<evidence type="ECO:0000259" key="4">
    <source>
        <dbReference type="Pfam" id="PF01420"/>
    </source>
</evidence>
<name>A0A917UA91_9ACTN</name>
<evidence type="ECO:0000256" key="2">
    <source>
        <dbReference type="ARBA" id="ARBA00022747"/>
    </source>
</evidence>
<dbReference type="PANTHER" id="PTHR30408">
    <property type="entry name" value="TYPE-1 RESTRICTION ENZYME ECOKI SPECIFICITY PROTEIN"/>
    <property type="match status" value="1"/>
</dbReference>
<dbReference type="Pfam" id="PF01420">
    <property type="entry name" value="Methylase_S"/>
    <property type="match status" value="2"/>
</dbReference>
<comment type="caution">
    <text evidence="5">The sequence shown here is derived from an EMBL/GenBank/DDBJ whole genome shotgun (WGS) entry which is preliminary data.</text>
</comment>
<dbReference type="InterPro" id="IPR000055">
    <property type="entry name" value="Restrct_endonuc_typeI_TRD"/>
</dbReference>
<evidence type="ECO:0000256" key="3">
    <source>
        <dbReference type="ARBA" id="ARBA00023125"/>
    </source>
</evidence>
<feature type="domain" description="Type I restriction modification DNA specificity" evidence="4">
    <location>
        <begin position="195"/>
        <end position="325"/>
    </location>
</feature>
<dbReference type="GO" id="GO:0009307">
    <property type="term" value="P:DNA restriction-modification system"/>
    <property type="evidence" value="ECO:0007669"/>
    <property type="project" value="UniProtKB-KW"/>
</dbReference>
<dbReference type="SUPFAM" id="SSF116734">
    <property type="entry name" value="DNA methylase specificity domain"/>
    <property type="match status" value="2"/>
</dbReference>
<dbReference type="PANTHER" id="PTHR30408:SF13">
    <property type="entry name" value="TYPE I RESTRICTION ENZYME HINDI SPECIFICITY SUBUNIT"/>
    <property type="match status" value="1"/>
</dbReference>
<dbReference type="Gene3D" id="3.90.220.20">
    <property type="entry name" value="DNA methylase specificity domains"/>
    <property type="match status" value="2"/>
</dbReference>
<comment type="similarity">
    <text evidence="1">Belongs to the type-I restriction system S methylase family.</text>
</comment>
<evidence type="ECO:0000313" key="5">
    <source>
        <dbReference type="EMBL" id="GGM65675.1"/>
    </source>
</evidence>
<reference evidence="5" key="1">
    <citation type="journal article" date="2014" name="Int. J. Syst. Evol. Microbiol.">
        <title>Complete genome sequence of Corynebacterium casei LMG S-19264T (=DSM 44701T), isolated from a smear-ripened cheese.</title>
        <authorList>
            <consortium name="US DOE Joint Genome Institute (JGI-PGF)"/>
            <person name="Walter F."/>
            <person name="Albersmeier A."/>
            <person name="Kalinowski J."/>
            <person name="Ruckert C."/>
        </authorList>
    </citation>
    <scope>NUCLEOTIDE SEQUENCE</scope>
    <source>
        <strain evidence="5">CGMCC 4.7312</strain>
    </source>
</reference>
<evidence type="ECO:0000313" key="6">
    <source>
        <dbReference type="Proteomes" id="UP000608890"/>
    </source>
</evidence>